<evidence type="ECO:0000256" key="4">
    <source>
        <dbReference type="ARBA" id="ARBA00004659"/>
    </source>
</evidence>
<dbReference type="NCBIfam" id="NF002634">
    <property type="entry name" value="PRK02304.1-3"/>
    <property type="match status" value="1"/>
</dbReference>
<dbReference type="NCBIfam" id="NF002636">
    <property type="entry name" value="PRK02304.1-5"/>
    <property type="match status" value="1"/>
</dbReference>
<evidence type="ECO:0000256" key="11">
    <source>
        <dbReference type="ARBA" id="ARBA00022679"/>
    </source>
</evidence>
<comment type="subunit">
    <text evidence="6">Homodimer.</text>
</comment>
<dbReference type="GO" id="GO:0006168">
    <property type="term" value="P:adenine salvage"/>
    <property type="evidence" value="ECO:0007669"/>
    <property type="project" value="InterPro"/>
</dbReference>
<comment type="caution">
    <text evidence="14">The sequence shown here is derived from an EMBL/GenBank/DDBJ whole genome shotgun (WGS) entry which is preliminary data.</text>
</comment>
<evidence type="ECO:0000256" key="9">
    <source>
        <dbReference type="ARBA" id="ARBA00022490"/>
    </source>
</evidence>
<evidence type="ECO:0000313" key="14">
    <source>
        <dbReference type="EMBL" id="KAK3912265.1"/>
    </source>
</evidence>
<keyword evidence="10 14" id="KW-0328">Glycosyltransferase</keyword>
<reference evidence="14" key="2">
    <citation type="journal article" date="2023" name="BMC Genomics">
        <title>Pest status, molecular evolution, and epigenetic factors derived from the genome assembly of Frankliniella fusca, a thysanopteran phytovirus vector.</title>
        <authorList>
            <person name="Catto M.A."/>
            <person name="Labadie P.E."/>
            <person name="Jacobson A.L."/>
            <person name="Kennedy G.G."/>
            <person name="Srinivasan R."/>
            <person name="Hunt B.G."/>
        </authorList>
    </citation>
    <scope>NUCLEOTIDE SEQUENCE</scope>
    <source>
        <strain evidence="14">PL_HMW_Pooled</strain>
    </source>
</reference>
<dbReference type="AlphaFoldDB" id="A0AAE1GZP9"/>
<dbReference type="EMBL" id="JAHWGI010000292">
    <property type="protein sequence ID" value="KAK3912265.1"/>
    <property type="molecule type" value="Genomic_DNA"/>
</dbReference>
<feature type="domain" description="Phosphoribosyltransferase" evidence="13">
    <location>
        <begin position="33"/>
        <end position="157"/>
    </location>
</feature>
<evidence type="ECO:0000256" key="12">
    <source>
        <dbReference type="ARBA" id="ARBA00022726"/>
    </source>
</evidence>
<proteinExistence type="inferred from homology"/>
<dbReference type="GO" id="GO:0044209">
    <property type="term" value="P:AMP salvage"/>
    <property type="evidence" value="ECO:0007669"/>
    <property type="project" value="TreeGrafter"/>
</dbReference>
<evidence type="ECO:0000256" key="5">
    <source>
        <dbReference type="ARBA" id="ARBA00008391"/>
    </source>
</evidence>
<evidence type="ECO:0000256" key="6">
    <source>
        <dbReference type="ARBA" id="ARBA00011738"/>
    </source>
</evidence>
<gene>
    <name evidence="14" type="ORF">KUF71_021835</name>
</gene>
<dbReference type="InterPro" id="IPR005764">
    <property type="entry name" value="Ade_phspho_trans"/>
</dbReference>
<organism evidence="14 15">
    <name type="scientific">Frankliniella fusca</name>
    <dbReference type="NCBI Taxonomy" id="407009"/>
    <lineage>
        <taxon>Eukaryota</taxon>
        <taxon>Metazoa</taxon>
        <taxon>Ecdysozoa</taxon>
        <taxon>Arthropoda</taxon>
        <taxon>Hexapoda</taxon>
        <taxon>Insecta</taxon>
        <taxon>Pterygota</taxon>
        <taxon>Neoptera</taxon>
        <taxon>Paraneoptera</taxon>
        <taxon>Thysanoptera</taxon>
        <taxon>Terebrantia</taxon>
        <taxon>Thripoidea</taxon>
        <taxon>Thripidae</taxon>
        <taxon>Frankliniella</taxon>
    </lineage>
</organism>
<comment type="similarity">
    <text evidence="5">Belongs to the purine/pyrimidine phosphoribosyltransferase family.</text>
</comment>
<dbReference type="HAMAP" id="MF_00004">
    <property type="entry name" value="Aden_phosphoribosyltr"/>
    <property type="match status" value="1"/>
</dbReference>
<dbReference type="GO" id="GO:0016208">
    <property type="term" value="F:AMP binding"/>
    <property type="evidence" value="ECO:0007669"/>
    <property type="project" value="TreeGrafter"/>
</dbReference>
<name>A0AAE1GZP9_9NEOP</name>
<dbReference type="EC" id="2.4.2.7" evidence="7"/>
<dbReference type="GO" id="GO:0006166">
    <property type="term" value="P:purine ribonucleoside salvage"/>
    <property type="evidence" value="ECO:0007669"/>
    <property type="project" value="UniProtKB-KW"/>
</dbReference>
<protein>
    <recommendedName>
        <fullName evidence="8">Adenine phosphoribosyltransferase</fullName>
        <ecNumber evidence="7">2.4.2.7</ecNumber>
    </recommendedName>
</protein>
<comment type="function">
    <text evidence="2">Catalyzes a salvage reaction resulting in the formation of AMP, that is energically less costly than de novo synthesis.</text>
</comment>
<comment type="catalytic activity">
    <reaction evidence="1">
        <text>AMP + diphosphate = 5-phospho-alpha-D-ribose 1-diphosphate + adenine</text>
        <dbReference type="Rhea" id="RHEA:16609"/>
        <dbReference type="ChEBI" id="CHEBI:16708"/>
        <dbReference type="ChEBI" id="CHEBI:33019"/>
        <dbReference type="ChEBI" id="CHEBI:58017"/>
        <dbReference type="ChEBI" id="CHEBI:456215"/>
        <dbReference type="EC" id="2.4.2.7"/>
    </reaction>
</comment>
<accession>A0AAE1GZP9</accession>
<evidence type="ECO:0000313" key="15">
    <source>
        <dbReference type="Proteomes" id="UP001219518"/>
    </source>
</evidence>
<comment type="subcellular location">
    <subcellularLocation>
        <location evidence="3">Cytoplasm</location>
    </subcellularLocation>
</comment>
<dbReference type="CDD" id="cd06223">
    <property type="entry name" value="PRTases_typeI"/>
    <property type="match status" value="1"/>
</dbReference>
<reference evidence="14" key="1">
    <citation type="submission" date="2021-07" db="EMBL/GenBank/DDBJ databases">
        <authorList>
            <person name="Catto M.A."/>
            <person name="Jacobson A."/>
            <person name="Kennedy G."/>
            <person name="Labadie P."/>
            <person name="Hunt B.G."/>
            <person name="Srinivasan R."/>
        </authorList>
    </citation>
    <scope>NUCLEOTIDE SEQUENCE</scope>
    <source>
        <strain evidence="14">PL_HMW_Pooled</strain>
        <tissue evidence="14">Head</tissue>
    </source>
</reference>
<dbReference type="GO" id="GO:0002055">
    <property type="term" value="F:adenine binding"/>
    <property type="evidence" value="ECO:0007669"/>
    <property type="project" value="TreeGrafter"/>
</dbReference>
<evidence type="ECO:0000256" key="10">
    <source>
        <dbReference type="ARBA" id="ARBA00022676"/>
    </source>
</evidence>
<evidence type="ECO:0000256" key="3">
    <source>
        <dbReference type="ARBA" id="ARBA00004496"/>
    </source>
</evidence>
<dbReference type="Proteomes" id="UP001219518">
    <property type="component" value="Unassembled WGS sequence"/>
</dbReference>
<dbReference type="PANTHER" id="PTHR32315:SF3">
    <property type="entry name" value="ADENINE PHOSPHORIBOSYLTRANSFERASE"/>
    <property type="match status" value="1"/>
</dbReference>
<evidence type="ECO:0000256" key="2">
    <source>
        <dbReference type="ARBA" id="ARBA00003968"/>
    </source>
</evidence>
<dbReference type="GO" id="GO:0003999">
    <property type="term" value="F:adenine phosphoribosyltransferase activity"/>
    <property type="evidence" value="ECO:0007669"/>
    <property type="project" value="UniProtKB-EC"/>
</dbReference>
<evidence type="ECO:0000256" key="7">
    <source>
        <dbReference type="ARBA" id="ARBA00011893"/>
    </source>
</evidence>
<evidence type="ECO:0000256" key="1">
    <source>
        <dbReference type="ARBA" id="ARBA00000868"/>
    </source>
</evidence>
<keyword evidence="15" id="KW-1185">Reference proteome</keyword>
<dbReference type="InterPro" id="IPR000836">
    <property type="entry name" value="PRTase_dom"/>
</dbReference>
<dbReference type="NCBIfam" id="TIGR01090">
    <property type="entry name" value="apt"/>
    <property type="match status" value="1"/>
</dbReference>
<keyword evidence="11" id="KW-0808">Transferase</keyword>
<evidence type="ECO:0000256" key="8">
    <source>
        <dbReference type="ARBA" id="ARBA00017366"/>
    </source>
</evidence>
<dbReference type="InterPro" id="IPR050054">
    <property type="entry name" value="UPRTase/APRTase"/>
</dbReference>
<comment type="pathway">
    <text evidence="4">Purine metabolism; AMP biosynthesis via salvage pathway; AMP from adenine: step 1/1.</text>
</comment>
<dbReference type="SUPFAM" id="SSF53271">
    <property type="entry name" value="PRTase-like"/>
    <property type="match status" value="1"/>
</dbReference>
<keyword evidence="12" id="KW-0660">Purine salvage</keyword>
<evidence type="ECO:0000259" key="13">
    <source>
        <dbReference type="Pfam" id="PF00156"/>
    </source>
</evidence>
<dbReference type="FunFam" id="3.40.50.2020:FF:000021">
    <property type="entry name" value="Adenine phosphoribosyltransferase"/>
    <property type="match status" value="1"/>
</dbReference>
<dbReference type="PANTHER" id="PTHR32315">
    <property type="entry name" value="ADENINE PHOSPHORIBOSYLTRANSFERASE"/>
    <property type="match status" value="1"/>
</dbReference>
<keyword evidence="9" id="KW-0963">Cytoplasm</keyword>
<sequence length="177" mass="19329">MGSLSDLEIVKAHIASYPDFPKLGILFRDMFPIFQSPEALAALENLLVSHVKSLQGVDVVVALESRGFLLAPLISSKLGIPMVPIRKKGKLPGKTRKVDFILEYGTDTFEMQENSIKPGQKVVIVDDLLATGGTAKAACQLIKDMNGEVIELLVLMELKDLKGRNNVPCSVHSLVQF</sequence>
<dbReference type="Gene3D" id="3.40.50.2020">
    <property type="match status" value="1"/>
</dbReference>
<dbReference type="InterPro" id="IPR029057">
    <property type="entry name" value="PRTase-like"/>
</dbReference>
<dbReference type="Pfam" id="PF00156">
    <property type="entry name" value="Pribosyltran"/>
    <property type="match status" value="1"/>
</dbReference>
<dbReference type="GO" id="GO:0005737">
    <property type="term" value="C:cytoplasm"/>
    <property type="evidence" value="ECO:0007669"/>
    <property type="project" value="UniProtKB-SubCell"/>
</dbReference>